<dbReference type="FunFam" id="1.10.10.2150:FF:000001">
    <property type="entry name" value="Ribosomal RNA-processing protein 8"/>
    <property type="match status" value="1"/>
</dbReference>
<comment type="similarity">
    <text evidence="2 8">Belongs to the methyltransferase superfamily. RRP8 family.</text>
</comment>
<feature type="compositionally biased region" description="Low complexity" evidence="9">
    <location>
        <begin position="8"/>
        <end position="18"/>
    </location>
</feature>
<evidence type="ECO:0000313" key="10">
    <source>
        <dbReference type="EMBL" id="GMI29431.1"/>
    </source>
</evidence>
<evidence type="ECO:0000256" key="3">
    <source>
        <dbReference type="ARBA" id="ARBA00022552"/>
    </source>
</evidence>
<evidence type="ECO:0000256" key="8">
    <source>
        <dbReference type="RuleBase" id="RU365074"/>
    </source>
</evidence>
<dbReference type="InterPro" id="IPR029063">
    <property type="entry name" value="SAM-dependent_MTases_sf"/>
</dbReference>
<reference evidence="11" key="1">
    <citation type="journal article" date="2023" name="Commun. Biol.">
        <title>Genome analysis of Parmales, the sister group of diatoms, reveals the evolutionary specialization of diatoms from phago-mixotrophs to photoautotrophs.</title>
        <authorList>
            <person name="Ban H."/>
            <person name="Sato S."/>
            <person name="Yoshikawa S."/>
            <person name="Yamada K."/>
            <person name="Nakamura Y."/>
            <person name="Ichinomiya M."/>
            <person name="Sato N."/>
            <person name="Blanc-Mathieu R."/>
            <person name="Endo H."/>
            <person name="Kuwata A."/>
            <person name="Ogata H."/>
        </authorList>
    </citation>
    <scope>NUCLEOTIDE SEQUENCE [LARGE SCALE GENOMIC DNA]</scope>
</reference>
<comment type="function">
    <text evidence="8">Probable methyltransferase required to silence rDNA.</text>
</comment>
<keyword evidence="4 8" id="KW-0489">Methyltransferase</keyword>
<dbReference type="EMBL" id="BRYA01000680">
    <property type="protein sequence ID" value="GMI29431.1"/>
    <property type="molecule type" value="Genomic_DNA"/>
</dbReference>
<evidence type="ECO:0000256" key="5">
    <source>
        <dbReference type="ARBA" id="ARBA00022679"/>
    </source>
</evidence>
<dbReference type="SUPFAM" id="SSF53335">
    <property type="entry name" value="S-adenosyl-L-methionine-dependent methyltransferases"/>
    <property type="match status" value="1"/>
</dbReference>
<name>A0A9W7L3L9_9STRA</name>
<feature type="region of interest" description="Disordered" evidence="9">
    <location>
        <begin position="160"/>
        <end position="181"/>
    </location>
</feature>
<dbReference type="Gene3D" id="3.40.50.150">
    <property type="entry name" value="Vaccinia Virus protein VP39"/>
    <property type="match status" value="1"/>
</dbReference>
<feature type="region of interest" description="Disordered" evidence="9">
    <location>
        <begin position="1"/>
        <end position="33"/>
    </location>
</feature>
<evidence type="ECO:0000256" key="4">
    <source>
        <dbReference type="ARBA" id="ARBA00022603"/>
    </source>
</evidence>
<gene>
    <name evidence="10" type="ORF">TrCOL_g9925</name>
</gene>
<dbReference type="PANTHER" id="PTHR12787:SF0">
    <property type="entry name" value="RIBOSOMAL RNA-PROCESSING PROTEIN 8"/>
    <property type="match status" value="1"/>
</dbReference>
<evidence type="ECO:0000313" key="11">
    <source>
        <dbReference type="Proteomes" id="UP001165065"/>
    </source>
</evidence>
<dbReference type="InterPro" id="IPR042036">
    <property type="entry name" value="RRP8_N"/>
</dbReference>
<keyword evidence="5 8" id="KW-0808">Transferase</keyword>
<dbReference type="GO" id="GO:0006364">
    <property type="term" value="P:rRNA processing"/>
    <property type="evidence" value="ECO:0007669"/>
    <property type="project" value="UniProtKB-UniRule"/>
</dbReference>
<keyword evidence="3 8" id="KW-0698">rRNA processing</keyword>
<keyword evidence="6 8" id="KW-0949">S-adenosyl-L-methionine</keyword>
<protein>
    <recommendedName>
        <fullName evidence="8">Ribosomal RNA-processing protein 8</fullName>
        <ecNumber evidence="8">2.1.1.-</ecNumber>
    </recommendedName>
</protein>
<dbReference type="GO" id="GO:0032259">
    <property type="term" value="P:methylation"/>
    <property type="evidence" value="ECO:0007669"/>
    <property type="project" value="UniProtKB-KW"/>
</dbReference>
<keyword evidence="11" id="KW-1185">Reference proteome</keyword>
<dbReference type="OrthoDB" id="10258825at2759"/>
<comment type="caution">
    <text evidence="10">The sequence shown here is derived from an EMBL/GenBank/DDBJ whole genome shotgun (WGS) entry which is preliminary data.</text>
</comment>
<dbReference type="EC" id="2.1.1.-" evidence="8"/>
<evidence type="ECO:0000256" key="7">
    <source>
        <dbReference type="ARBA" id="ARBA00023242"/>
    </source>
</evidence>
<dbReference type="Gene3D" id="1.10.10.2150">
    <property type="entry name" value="Ribosomal RNA-processing protein 8, N-terminal domain"/>
    <property type="match status" value="1"/>
</dbReference>
<evidence type="ECO:0000256" key="1">
    <source>
        <dbReference type="ARBA" id="ARBA00004604"/>
    </source>
</evidence>
<evidence type="ECO:0000256" key="6">
    <source>
        <dbReference type="ARBA" id="ARBA00022691"/>
    </source>
</evidence>
<comment type="subcellular location">
    <subcellularLocation>
        <location evidence="1 8">Nucleus</location>
        <location evidence="1 8">Nucleolus</location>
    </subcellularLocation>
</comment>
<dbReference type="PANTHER" id="PTHR12787">
    <property type="entry name" value="RIBOSOMAL RNA-PROCESSING PROTEIN 8"/>
    <property type="match status" value="1"/>
</dbReference>
<accession>A0A9W7L3L9</accession>
<organism evidence="10 11">
    <name type="scientific">Triparma columacea</name>
    <dbReference type="NCBI Taxonomy" id="722753"/>
    <lineage>
        <taxon>Eukaryota</taxon>
        <taxon>Sar</taxon>
        <taxon>Stramenopiles</taxon>
        <taxon>Ochrophyta</taxon>
        <taxon>Bolidophyceae</taxon>
        <taxon>Parmales</taxon>
        <taxon>Triparmaceae</taxon>
        <taxon>Triparma</taxon>
    </lineage>
</organism>
<feature type="compositionally biased region" description="Basic residues" evidence="9">
    <location>
        <begin position="165"/>
        <end position="174"/>
    </location>
</feature>
<evidence type="ECO:0000256" key="2">
    <source>
        <dbReference type="ARBA" id="ARBA00006301"/>
    </source>
</evidence>
<dbReference type="InterPro" id="IPR007823">
    <property type="entry name" value="RRP8"/>
</dbReference>
<dbReference type="GO" id="GO:0005730">
    <property type="term" value="C:nucleolus"/>
    <property type="evidence" value="ECO:0007669"/>
    <property type="project" value="UniProtKB-SubCell"/>
</dbReference>
<sequence>MSFKRKSTSSSGPPSKYSIALADSDDSESEDDVKVEIKAKPIAGEGKGTKLTAIQQAHKEKLSGSRFRVLNEELYTTTSEESWERFQSDPSLFSDYHTGFREQAKTWQEGSGNPVHWILEAIRSSSGSAGGGGKIEVADFGCGDATIARTLCPGLFGAGGEDGKKKKKKKKKKKNDNPTQPQTFLVHSLDLVSPPPPSPLSSIIRACNISSVPFLPTESVDINVYSLALMGTDVFNILKEGSRVLKIGGRLLIAEVRSRFGTGNESLLPRFKGMLEVLGFRVVNGDKRKNNKFFIFMELAKEIGWDEVEEIKESDVVGEGPFLKPCIYKRR</sequence>
<dbReference type="Pfam" id="PF05148">
    <property type="entry name" value="Methyltransf_8"/>
    <property type="match status" value="2"/>
</dbReference>
<dbReference type="AlphaFoldDB" id="A0A9W7L3L9"/>
<proteinExistence type="inferred from homology"/>
<dbReference type="GO" id="GO:0008168">
    <property type="term" value="F:methyltransferase activity"/>
    <property type="evidence" value="ECO:0007669"/>
    <property type="project" value="UniProtKB-KW"/>
</dbReference>
<evidence type="ECO:0000256" key="9">
    <source>
        <dbReference type="SAM" id="MobiDB-lite"/>
    </source>
</evidence>
<dbReference type="Proteomes" id="UP001165065">
    <property type="component" value="Unassembled WGS sequence"/>
</dbReference>
<keyword evidence="7 8" id="KW-0539">Nucleus</keyword>